<sequence>MQVSKIVPVREGDVNLAAINFNYETVISSQEDMTSEMIVNVKYKVEHLMWSNVEINDDAK</sequence>
<keyword evidence="2" id="KW-1185">Reference proteome</keyword>
<evidence type="ECO:0000313" key="1">
    <source>
        <dbReference type="EMBL" id="KRZ31387.1"/>
    </source>
</evidence>
<comment type="caution">
    <text evidence="1">The sequence shown here is derived from an EMBL/GenBank/DDBJ whole genome shotgun (WGS) entry which is preliminary data.</text>
</comment>
<accession>A0A0V1J8T3</accession>
<protein>
    <submittedName>
        <fullName evidence="1">Uncharacterized protein</fullName>
    </submittedName>
</protein>
<dbReference type="Proteomes" id="UP000054805">
    <property type="component" value="Unassembled WGS sequence"/>
</dbReference>
<gene>
    <name evidence="1" type="ORF">T4B_11339</name>
</gene>
<proteinExistence type="predicted"/>
<dbReference type="EMBL" id="JYDS01000025">
    <property type="protein sequence ID" value="KRZ31387.1"/>
    <property type="molecule type" value="Genomic_DNA"/>
</dbReference>
<dbReference type="AlphaFoldDB" id="A0A0V1J8T3"/>
<evidence type="ECO:0000313" key="2">
    <source>
        <dbReference type="Proteomes" id="UP000054805"/>
    </source>
</evidence>
<name>A0A0V1J8T3_TRIPS</name>
<reference evidence="1 2" key="1">
    <citation type="submission" date="2015-01" db="EMBL/GenBank/DDBJ databases">
        <title>Evolution of Trichinella species and genotypes.</title>
        <authorList>
            <person name="Korhonen P.K."/>
            <person name="Edoardo P."/>
            <person name="Giuseppe L.R."/>
            <person name="Gasser R.B."/>
        </authorList>
    </citation>
    <scope>NUCLEOTIDE SEQUENCE [LARGE SCALE GENOMIC DNA]</scope>
    <source>
        <strain evidence="1">ISS588</strain>
    </source>
</reference>
<organism evidence="1 2">
    <name type="scientific">Trichinella pseudospiralis</name>
    <name type="common">Parasitic roundworm</name>
    <dbReference type="NCBI Taxonomy" id="6337"/>
    <lineage>
        <taxon>Eukaryota</taxon>
        <taxon>Metazoa</taxon>
        <taxon>Ecdysozoa</taxon>
        <taxon>Nematoda</taxon>
        <taxon>Enoplea</taxon>
        <taxon>Dorylaimia</taxon>
        <taxon>Trichinellida</taxon>
        <taxon>Trichinellidae</taxon>
        <taxon>Trichinella</taxon>
    </lineage>
</organism>